<feature type="domain" description="Phospholipid/glycerol acyltransferase" evidence="1">
    <location>
        <begin position="42"/>
        <end position="159"/>
    </location>
</feature>
<dbReference type="EMBL" id="QPIZ01000033">
    <property type="protein sequence ID" value="RCW28983.1"/>
    <property type="molecule type" value="Genomic_DNA"/>
</dbReference>
<evidence type="ECO:0000313" key="3">
    <source>
        <dbReference type="Proteomes" id="UP000252733"/>
    </source>
</evidence>
<dbReference type="SUPFAM" id="SSF69593">
    <property type="entry name" value="Glycerol-3-phosphate (1)-acyltransferase"/>
    <property type="match status" value="1"/>
</dbReference>
<dbReference type="GO" id="GO:0016746">
    <property type="term" value="F:acyltransferase activity"/>
    <property type="evidence" value="ECO:0007669"/>
    <property type="project" value="UniProtKB-KW"/>
</dbReference>
<dbReference type="AlphaFoldDB" id="A0A368UJZ1"/>
<dbReference type="RefSeq" id="WP_114438007.1">
    <property type="nucleotide sequence ID" value="NZ_QPIZ01000033.1"/>
</dbReference>
<sequence length="206" mass="24426">MIKASHNPFLVWLFKLFTRIIIHSRFHKIFFEGDTSSQSSSMLVISNHFSWWDGFFIHYLNNKLWKKRFHVMMLEEELAKRKFLSKGGAFSIRRNHSTSATSLIYAKNILKNDAQNLLLMYPQGKLQSMATRYLRFEPGVQHLVQKTGVTVKMVVSLVDFFEKPRPSVWLYLKDLYYDSESEQTIEQSFNMFMDECIEHHNQNTDL</sequence>
<comment type="caution">
    <text evidence="2">The sequence shown here is derived from an EMBL/GenBank/DDBJ whole genome shotgun (WGS) entry which is preliminary data.</text>
</comment>
<dbReference type="Pfam" id="PF01553">
    <property type="entry name" value="Acyltransferase"/>
    <property type="match status" value="1"/>
</dbReference>
<reference evidence="2 3" key="1">
    <citation type="submission" date="2018-07" db="EMBL/GenBank/DDBJ databases">
        <title>Freshwater and sediment microbial communities from various areas in North America, analyzing microbe dynamics in response to fracking.</title>
        <authorList>
            <person name="Lamendella R."/>
        </authorList>
    </citation>
    <scope>NUCLEOTIDE SEQUENCE [LARGE SCALE GENOMIC DNA]</scope>
    <source>
        <strain evidence="2 3">160A</strain>
    </source>
</reference>
<keyword evidence="2" id="KW-0808">Transferase</keyword>
<dbReference type="Proteomes" id="UP000252733">
    <property type="component" value="Unassembled WGS sequence"/>
</dbReference>
<name>A0A368UJZ1_9BACT</name>
<protein>
    <submittedName>
        <fullName evidence="2">Acyltransferase-like protein</fullName>
    </submittedName>
</protein>
<dbReference type="CDD" id="cd06551">
    <property type="entry name" value="LPLAT"/>
    <property type="match status" value="1"/>
</dbReference>
<dbReference type="InterPro" id="IPR002123">
    <property type="entry name" value="Plipid/glycerol_acylTrfase"/>
</dbReference>
<gene>
    <name evidence="2" type="ORF">DFO77_13336</name>
</gene>
<keyword evidence="2" id="KW-0012">Acyltransferase</keyword>
<accession>A0A368UJZ1</accession>
<evidence type="ECO:0000259" key="1">
    <source>
        <dbReference type="SMART" id="SM00563"/>
    </source>
</evidence>
<keyword evidence="3" id="KW-1185">Reference proteome</keyword>
<organism evidence="2 3">
    <name type="scientific">Marinilabilia salmonicolor</name>
    <dbReference type="NCBI Taxonomy" id="989"/>
    <lineage>
        <taxon>Bacteria</taxon>
        <taxon>Pseudomonadati</taxon>
        <taxon>Bacteroidota</taxon>
        <taxon>Bacteroidia</taxon>
        <taxon>Marinilabiliales</taxon>
        <taxon>Marinilabiliaceae</taxon>
        <taxon>Marinilabilia</taxon>
    </lineage>
</organism>
<evidence type="ECO:0000313" key="2">
    <source>
        <dbReference type="EMBL" id="RCW28983.1"/>
    </source>
</evidence>
<dbReference type="SMART" id="SM00563">
    <property type="entry name" value="PlsC"/>
    <property type="match status" value="1"/>
</dbReference>
<proteinExistence type="predicted"/>